<proteinExistence type="predicted"/>
<evidence type="ECO:0000313" key="4">
    <source>
        <dbReference type="EMBL" id="QRW27277.1"/>
    </source>
</evidence>
<organism evidence="3 5">
    <name type="scientific">Rhizoctonia solani</name>
    <dbReference type="NCBI Taxonomy" id="456999"/>
    <lineage>
        <taxon>Eukaryota</taxon>
        <taxon>Fungi</taxon>
        <taxon>Dikarya</taxon>
        <taxon>Basidiomycota</taxon>
        <taxon>Agaricomycotina</taxon>
        <taxon>Agaricomycetes</taxon>
        <taxon>Cantharellales</taxon>
        <taxon>Ceratobasidiaceae</taxon>
        <taxon>Rhizoctonia</taxon>
    </lineage>
</organism>
<feature type="region of interest" description="Disordered" evidence="1">
    <location>
        <begin position="189"/>
        <end position="212"/>
    </location>
</feature>
<name>A0A8H3GT48_9AGAM</name>
<evidence type="ECO:0000259" key="2">
    <source>
        <dbReference type="PROSITE" id="PS00028"/>
    </source>
</evidence>
<dbReference type="EMBL" id="CAJMWR010003832">
    <property type="protein sequence ID" value="CAE6471450.1"/>
    <property type="molecule type" value="Genomic_DNA"/>
</dbReference>
<reference evidence="4" key="1">
    <citation type="submission" date="2020-05" db="EMBL/GenBank/DDBJ databases">
        <title>Evolutionary and genomic comparisons of hybrid uninucleate and nonhybrid Rhizoctonia fungi.</title>
        <authorList>
            <person name="Li C."/>
            <person name="Chen X."/>
        </authorList>
    </citation>
    <scope>NUCLEOTIDE SEQUENCE</scope>
    <source>
        <strain evidence="4">AG-1 IA</strain>
    </source>
</reference>
<dbReference type="InterPro" id="IPR013087">
    <property type="entry name" value="Znf_C2H2_type"/>
</dbReference>
<dbReference type="AlphaFoldDB" id="A0A8H3GT48"/>
<evidence type="ECO:0000313" key="5">
    <source>
        <dbReference type="Proteomes" id="UP000663840"/>
    </source>
</evidence>
<accession>A0A8H3GT48</accession>
<dbReference type="PROSITE" id="PS00028">
    <property type="entry name" value="ZINC_FINGER_C2H2_1"/>
    <property type="match status" value="1"/>
</dbReference>
<dbReference type="Proteomes" id="UP000663840">
    <property type="component" value="Unassembled WGS sequence"/>
</dbReference>
<protein>
    <recommendedName>
        <fullName evidence="2">C2H2-type domain-containing protein</fullName>
    </recommendedName>
</protein>
<evidence type="ECO:0000256" key="1">
    <source>
        <dbReference type="SAM" id="MobiDB-lite"/>
    </source>
</evidence>
<dbReference type="Proteomes" id="UP000650533">
    <property type="component" value="Chromosome 16"/>
</dbReference>
<gene>
    <name evidence="3" type="ORF">RDB_LOCUS116593</name>
    <name evidence="4" type="ORF">RhiXN_01872</name>
</gene>
<reference evidence="3" key="2">
    <citation type="submission" date="2021-01" db="EMBL/GenBank/DDBJ databases">
        <authorList>
            <person name="Kaushik A."/>
        </authorList>
    </citation>
    <scope>NUCLEOTIDE SEQUENCE</scope>
    <source>
        <strain evidence="3">AG1-1A</strain>
    </source>
</reference>
<sequence length="267" mass="30287">MTDTLKDALRPLACKWVKCSATLSSWRLLYQHYKKVHIPSSGSNQPYECCIKENQRGRLCNTGFDTYEGLWSHIKSVHLSKVLYQCPFNVCKVNLRQLETGTHDIQDHLNEHQQLGENIVSVTPRHLPSVPLSPLPQELSFRLIAAHFPQPKSLPSVILAFRDMVVHSSYEKDSYLFGPLITDSCIEEEEDNGASSIKPRRRRLTGSLGRPQPFRAIPELEAPPLLQIPYPPRHLTASVGFDSPGFHQKAYSAFQRAELEDMDVDEA</sequence>
<dbReference type="EMBL" id="CP059673">
    <property type="protein sequence ID" value="QRW27277.1"/>
    <property type="molecule type" value="Genomic_DNA"/>
</dbReference>
<evidence type="ECO:0000313" key="3">
    <source>
        <dbReference type="EMBL" id="CAE6471450.1"/>
    </source>
</evidence>
<feature type="domain" description="C2H2-type" evidence="2">
    <location>
        <begin position="14"/>
        <end position="37"/>
    </location>
</feature>